<dbReference type="InParanoid" id="A0A061GHG4"/>
<protein>
    <submittedName>
        <fullName evidence="1">Uncharacterized protein</fullName>
    </submittedName>
</protein>
<reference evidence="1 2" key="1">
    <citation type="journal article" date="2013" name="Genome Biol.">
        <title>The genome sequence of the most widely cultivated cacao type and its use to identify candidate genes regulating pod color.</title>
        <authorList>
            <person name="Motamayor J.C."/>
            <person name="Mockaitis K."/>
            <person name="Schmutz J."/>
            <person name="Haiminen N."/>
            <person name="Iii D.L."/>
            <person name="Cornejo O."/>
            <person name="Findley S.D."/>
            <person name="Zheng P."/>
            <person name="Utro F."/>
            <person name="Royaert S."/>
            <person name="Saski C."/>
            <person name="Jenkins J."/>
            <person name="Podicheti R."/>
            <person name="Zhao M."/>
            <person name="Scheffler B.E."/>
            <person name="Stack J.C."/>
            <person name="Feltus F.A."/>
            <person name="Mustiga G.M."/>
            <person name="Amores F."/>
            <person name="Phillips W."/>
            <person name="Marelli J.P."/>
            <person name="May G.D."/>
            <person name="Shapiro H."/>
            <person name="Ma J."/>
            <person name="Bustamante C.D."/>
            <person name="Schnell R.J."/>
            <person name="Main D."/>
            <person name="Gilbert D."/>
            <person name="Parida L."/>
            <person name="Kuhn D.N."/>
        </authorList>
    </citation>
    <scope>NUCLEOTIDE SEQUENCE [LARGE SCALE GENOMIC DNA]</scope>
    <source>
        <strain evidence="2">cv. Matina 1-6</strain>
    </source>
</reference>
<evidence type="ECO:0000313" key="2">
    <source>
        <dbReference type="Proteomes" id="UP000026915"/>
    </source>
</evidence>
<dbReference type="HOGENOM" id="CLU_2417637_0_0_1"/>
<proteinExistence type="predicted"/>
<dbReference type="EMBL" id="CM001884">
    <property type="protein sequence ID" value="EOY26494.1"/>
    <property type="molecule type" value="Genomic_DNA"/>
</dbReference>
<organism evidence="1 2">
    <name type="scientific">Theobroma cacao</name>
    <name type="common">Cacao</name>
    <name type="synonym">Cocoa</name>
    <dbReference type="NCBI Taxonomy" id="3641"/>
    <lineage>
        <taxon>Eukaryota</taxon>
        <taxon>Viridiplantae</taxon>
        <taxon>Streptophyta</taxon>
        <taxon>Embryophyta</taxon>
        <taxon>Tracheophyta</taxon>
        <taxon>Spermatophyta</taxon>
        <taxon>Magnoliopsida</taxon>
        <taxon>eudicotyledons</taxon>
        <taxon>Gunneridae</taxon>
        <taxon>Pentapetalae</taxon>
        <taxon>rosids</taxon>
        <taxon>malvids</taxon>
        <taxon>Malvales</taxon>
        <taxon>Malvaceae</taxon>
        <taxon>Byttnerioideae</taxon>
        <taxon>Theobroma</taxon>
    </lineage>
</organism>
<evidence type="ECO:0000313" key="1">
    <source>
        <dbReference type="EMBL" id="EOY26494.1"/>
    </source>
</evidence>
<gene>
    <name evidence="1" type="ORF">TCM_028272</name>
</gene>
<dbReference type="AlphaFoldDB" id="A0A061GHG4"/>
<keyword evidence="2" id="KW-1185">Reference proteome</keyword>
<dbReference type="Gramene" id="EOY26494">
    <property type="protein sequence ID" value="EOY26494"/>
    <property type="gene ID" value="TCM_028272"/>
</dbReference>
<sequence>MFASRGLYHRCSYDSVTSTIATNYARTFGFTMSPMTSSNGRLWSSCSVCGLVVAFVRVSCCTASLQSVQVSDNILVETRVYTHGKSISSVLR</sequence>
<dbReference type="Proteomes" id="UP000026915">
    <property type="component" value="Chromosome 6"/>
</dbReference>
<accession>A0A061GHG4</accession>
<name>A0A061GHG4_THECC</name>